<organism evidence="8">
    <name type="scientific">bioreactor metagenome</name>
    <dbReference type="NCBI Taxonomy" id="1076179"/>
    <lineage>
        <taxon>unclassified sequences</taxon>
        <taxon>metagenomes</taxon>
        <taxon>ecological metagenomes</taxon>
    </lineage>
</organism>
<dbReference type="SUPFAM" id="SSF47240">
    <property type="entry name" value="Ferritin-like"/>
    <property type="match status" value="1"/>
</dbReference>
<dbReference type="PANTHER" id="PTHR43865:SF1">
    <property type="entry name" value="RUBRERYTHRIN-RELATED"/>
    <property type="match status" value="1"/>
</dbReference>
<dbReference type="SUPFAM" id="SSF57802">
    <property type="entry name" value="Rubredoxin-like"/>
    <property type="match status" value="1"/>
</dbReference>
<dbReference type="Gene3D" id="2.20.28.10">
    <property type="match status" value="1"/>
</dbReference>
<dbReference type="InterPro" id="IPR009040">
    <property type="entry name" value="Ferritin-like_diiron"/>
</dbReference>
<evidence type="ECO:0000256" key="1">
    <source>
        <dbReference type="ARBA" id="ARBA00001965"/>
    </source>
</evidence>
<dbReference type="InterPro" id="IPR052364">
    <property type="entry name" value="Rubrerythrin"/>
</dbReference>
<evidence type="ECO:0000256" key="5">
    <source>
        <dbReference type="ARBA" id="ARBA00023004"/>
    </source>
</evidence>
<dbReference type="InterPro" id="IPR012347">
    <property type="entry name" value="Ferritin-like"/>
</dbReference>
<evidence type="ECO:0000256" key="4">
    <source>
        <dbReference type="ARBA" id="ARBA00022982"/>
    </source>
</evidence>
<dbReference type="EMBL" id="VSSQ01017902">
    <property type="protein sequence ID" value="MPM60634.1"/>
    <property type="molecule type" value="Genomic_DNA"/>
</dbReference>
<gene>
    <name evidence="8" type="primary">rbr_25</name>
    <name evidence="8" type="ORF">SDC9_107486</name>
</gene>
<dbReference type="Pfam" id="PF02915">
    <property type="entry name" value="Rubrerythrin"/>
    <property type="match status" value="1"/>
</dbReference>
<name>A0A645BFY5_9ZZZZ</name>
<protein>
    <submittedName>
        <fullName evidence="8">Rubrerythrin</fullName>
    </submittedName>
</protein>
<evidence type="ECO:0000259" key="7">
    <source>
        <dbReference type="PROSITE" id="PS50905"/>
    </source>
</evidence>
<dbReference type="GO" id="GO:0005506">
    <property type="term" value="F:iron ion binding"/>
    <property type="evidence" value="ECO:0007669"/>
    <property type="project" value="InterPro"/>
</dbReference>
<keyword evidence="5" id="KW-0408">Iron</keyword>
<keyword evidence="3" id="KW-0479">Metal-binding</keyword>
<feature type="domain" description="Ferritin-like diiron" evidence="7">
    <location>
        <begin position="1"/>
        <end position="91"/>
    </location>
</feature>
<dbReference type="InterPro" id="IPR024934">
    <property type="entry name" value="Rubredoxin-like_dom"/>
</dbReference>
<dbReference type="PANTHER" id="PTHR43865">
    <property type="entry name" value="RUBRERYTHRIN-RELATED"/>
    <property type="match status" value="1"/>
</dbReference>
<dbReference type="PROSITE" id="PS50903">
    <property type="entry name" value="RUBREDOXIN_LIKE"/>
    <property type="match status" value="1"/>
</dbReference>
<keyword evidence="2" id="KW-0813">Transport</keyword>
<dbReference type="PROSITE" id="PS50905">
    <property type="entry name" value="FERRITIN_LIKE"/>
    <property type="match status" value="1"/>
</dbReference>
<dbReference type="InterPro" id="IPR048574">
    <property type="entry name" value="RUBY_RBDX"/>
</dbReference>
<accession>A0A645BFY5</accession>
<evidence type="ECO:0000256" key="2">
    <source>
        <dbReference type="ARBA" id="ARBA00022448"/>
    </source>
</evidence>
<reference evidence="8" key="1">
    <citation type="submission" date="2019-08" db="EMBL/GenBank/DDBJ databases">
        <authorList>
            <person name="Kucharzyk K."/>
            <person name="Murdoch R.W."/>
            <person name="Higgins S."/>
            <person name="Loffler F."/>
        </authorList>
    </citation>
    <scope>NUCLEOTIDE SEQUENCE</scope>
</reference>
<feature type="domain" description="Rubredoxin-like" evidence="6">
    <location>
        <begin position="53"/>
        <end position="87"/>
    </location>
</feature>
<sequence length="91" mass="10424">MYAGFAKTAEEEGFPRLAYLFKAVASIENGHEKRYRKLLENIENGVVFQREEEQVWICANCGHVVLAKCAPEKCPVCDHPKAYFQIKPCNF</sequence>
<dbReference type="AlphaFoldDB" id="A0A645BFY5"/>
<keyword evidence="4" id="KW-0249">Electron transport</keyword>
<dbReference type="GO" id="GO:0016491">
    <property type="term" value="F:oxidoreductase activity"/>
    <property type="evidence" value="ECO:0007669"/>
    <property type="project" value="InterPro"/>
</dbReference>
<dbReference type="Gene3D" id="1.20.1260.10">
    <property type="match status" value="1"/>
</dbReference>
<proteinExistence type="predicted"/>
<dbReference type="InterPro" id="IPR009078">
    <property type="entry name" value="Ferritin-like_SF"/>
</dbReference>
<comment type="caution">
    <text evidence="8">The sequence shown here is derived from an EMBL/GenBank/DDBJ whole genome shotgun (WGS) entry which is preliminary data.</text>
</comment>
<dbReference type="Pfam" id="PF21349">
    <property type="entry name" value="RUBY_RBDX"/>
    <property type="match status" value="1"/>
</dbReference>
<dbReference type="InterPro" id="IPR003251">
    <property type="entry name" value="Rr_diiron-bd_dom"/>
</dbReference>
<evidence type="ECO:0000256" key="3">
    <source>
        <dbReference type="ARBA" id="ARBA00022723"/>
    </source>
</evidence>
<evidence type="ECO:0000259" key="6">
    <source>
        <dbReference type="PROSITE" id="PS50903"/>
    </source>
</evidence>
<comment type="cofactor">
    <cofactor evidence="1">
        <name>Fe(3+)</name>
        <dbReference type="ChEBI" id="CHEBI:29034"/>
    </cofactor>
</comment>
<evidence type="ECO:0000313" key="8">
    <source>
        <dbReference type="EMBL" id="MPM60634.1"/>
    </source>
</evidence>